<feature type="region of interest" description="Disordered" evidence="11">
    <location>
        <begin position="752"/>
        <end position="790"/>
    </location>
</feature>
<feature type="chain" id="PRO_5043904427" description="Thrombospondin" evidence="12">
    <location>
        <begin position="27"/>
        <end position="1089"/>
    </location>
</feature>
<evidence type="ECO:0000256" key="9">
    <source>
        <dbReference type="PROSITE-ProRule" id="PRU00076"/>
    </source>
</evidence>
<dbReference type="InterPro" id="IPR003367">
    <property type="entry name" value="Thrombospondin_3-like_rpt"/>
</dbReference>
<dbReference type="EnsemblMetazoa" id="AATE003814-RA">
    <property type="protein sequence ID" value="AATE003814-PA.1"/>
    <property type="gene ID" value="AATE003814"/>
</dbReference>
<evidence type="ECO:0000256" key="12">
    <source>
        <dbReference type="SAM" id="SignalP"/>
    </source>
</evidence>
<dbReference type="Gene3D" id="2.60.120.200">
    <property type="match status" value="1"/>
</dbReference>
<keyword evidence="6" id="KW-0130">Cell adhesion</keyword>
<dbReference type="SMART" id="SM00181">
    <property type="entry name" value="EGF"/>
    <property type="match status" value="6"/>
</dbReference>
<dbReference type="InterPro" id="IPR028974">
    <property type="entry name" value="TSP_type-3_rpt"/>
</dbReference>
<dbReference type="GO" id="GO:0005576">
    <property type="term" value="C:extracellular region"/>
    <property type="evidence" value="ECO:0007669"/>
    <property type="project" value="InterPro"/>
</dbReference>
<evidence type="ECO:0000256" key="10">
    <source>
        <dbReference type="PROSITE-ProRule" id="PRU00634"/>
    </source>
</evidence>
<dbReference type="PANTHER" id="PTHR10199:SF100">
    <property type="entry name" value="THROMBOSPONDIN, ISOFORM A"/>
    <property type="match status" value="1"/>
</dbReference>
<keyword evidence="7" id="KW-1015">Disulfide bond</keyword>
<dbReference type="CDD" id="cd16081">
    <property type="entry name" value="TSPcc_insect"/>
    <property type="match status" value="1"/>
</dbReference>
<dbReference type="Pfam" id="PF02412">
    <property type="entry name" value="TSP_3"/>
    <property type="match status" value="6"/>
</dbReference>
<evidence type="ECO:0000256" key="5">
    <source>
        <dbReference type="ARBA" id="ARBA00022837"/>
    </source>
</evidence>
<dbReference type="FunFam" id="4.10.1080.10:FF:000004">
    <property type="entry name" value="Cartilage oligomeric matrix protein"/>
    <property type="match status" value="1"/>
</dbReference>
<dbReference type="PROSITE" id="PS51236">
    <property type="entry name" value="TSP_CTER"/>
    <property type="match status" value="1"/>
</dbReference>
<comment type="similarity">
    <text evidence="1">Belongs to the thrombospondin family.</text>
</comment>
<dbReference type="InterPro" id="IPR000742">
    <property type="entry name" value="EGF"/>
</dbReference>
<evidence type="ECO:0000256" key="8">
    <source>
        <dbReference type="ARBA" id="ARBA00023180"/>
    </source>
</evidence>
<feature type="repeat" description="TSP type-3" evidence="10">
    <location>
        <begin position="741"/>
        <end position="778"/>
    </location>
</feature>
<dbReference type="InterPro" id="IPR018097">
    <property type="entry name" value="EGF_Ca-bd_CS"/>
</dbReference>
<evidence type="ECO:0008006" key="14">
    <source>
        <dbReference type="Google" id="ProtNLM"/>
    </source>
</evidence>
<keyword evidence="2 9" id="KW-0245">EGF-like domain</keyword>
<evidence type="ECO:0000256" key="7">
    <source>
        <dbReference type="ARBA" id="ARBA00023157"/>
    </source>
</evidence>
<dbReference type="GO" id="GO:0007155">
    <property type="term" value="P:cell adhesion"/>
    <property type="evidence" value="ECO:0007669"/>
    <property type="project" value="UniProtKB-KW"/>
</dbReference>
<dbReference type="CDD" id="cd00054">
    <property type="entry name" value="EGF_CA"/>
    <property type="match status" value="2"/>
</dbReference>
<feature type="repeat" description="TSP type-3" evidence="10">
    <location>
        <begin position="682"/>
        <end position="717"/>
    </location>
</feature>
<dbReference type="Pfam" id="PF07645">
    <property type="entry name" value="EGF_CA"/>
    <property type="match status" value="2"/>
</dbReference>
<dbReference type="FunFam" id="4.10.1080.10:FF:000002">
    <property type="entry name" value="Thrombospondin 3"/>
    <property type="match status" value="1"/>
</dbReference>
<evidence type="ECO:0000256" key="1">
    <source>
        <dbReference type="ARBA" id="ARBA00009456"/>
    </source>
</evidence>
<protein>
    <recommendedName>
        <fullName evidence="14">Thrombospondin</fullName>
    </recommendedName>
</protein>
<dbReference type="PROSITE" id="PS00010">
    <property type="entry name" value="ASX_HYDROXYL"/>
    <property type="match status" value="1"/>
</dbReference>
<dbReference type="SUPFAM" id="SSF57184">
    <property type="entry name" value="Growth factor receptor domain"/>
    <property type="match status" value="1"/>
</dbReference>
<dbReference type="FunFam" id="4.10.1080.10:FF:000001">
    <property type="entry name" value="Thrombospondin 3"/>
    <property type="match status" value="1"/>
</dbReference>
<dbReference type="InterPro" id="IPR024665">
    <property type="entry name" value="TSP/COMP_CC"/>
</dbReference>
<sequence length="1089" mass="121727">MKSSLPLAAGLLLLLALCALVQQVQPLSLDPVASTELEEYIKDDFLISLRHIRPRRKFRITIEALFMIDFPESKNKFSFYLDRKNKRVTIDINTHAKVYSKNLILSDLNESTTIKSLAFAFHHSSVTVYMNCKQSSTEELDVNLSKLFASADEPTVKLFRERKYPLFLDSELEKALGRASCQKILRRNGNNVHSTRQKQTVEKMLKNKVQGEVIPERNKKRDIRNWHHTSEKYKQEIHTDFSSNRGDIPIIHGDCDGRFFASLRYWFLILTLIICLTENILKLLGELLKLVKELKEEVKGQRHEITYLRGLIENCAGCQQAQPLRENCQYSNPCFPGVQCYDTSTGMRCGHCPRGYVGDGRNCRPGQTCADQPCFNGVQCYDTVEGAQCGPCPAGYEGDGKQCRFRDACEDKPCAPGVHCSRLDQHPFFRCGACPAGFTGNGTACHDLDECDLMEPCDVRVRCTNTSPGFRCDPCPAGYVGIHYEGLSAAAFEGSMQRQRCTDRNECADGTARCGANTVCHNTEGAYECQCKPGFIRSSSQECLPSDRMCLDGTICDTNAVCKHAGNNKYRCKCKVGWAGDGFLCGADKDLDGWPDTNLLCSDEKCRADNCVNIPNSGQEDADRDGIGDACDPDADNDGILNNPDNCPLVHNPDQMDSDVDGGDKQGDACDNCPTVSNVDQNDVDKDGLGDACDPDIDNDGIRNEDDNCPKVSNFNQLDTDGDRVGDVCDNCPMIPNPNQLDSDNDLIGDACDSDVDRDRDGIQDSRDNCPKLANSDQLDSDGDGRGDLCDTDADNDGILNHEDNCPIVFNPDQTDANNDGIGDICEEDFDLDLIPNYLDNCPNNSKIFSTDFRTYQTVVLDPEGDSQIDPNWVIYNKGAEIVQTQNSDPGLAVGYDAFGGVDFEGTFFVDTEIDDDYVGFIFSYQDNHKFYAVMWKKNIQTYWQATPFRASAEPGIQLKLINSNTGPGEMLRNSLWHTGDTKDQVKLLWKDPRNVGWTERTAYRWLLLHRPKIGLIRLRIFDGDQMVADSGNIFDSTLKGGRLGVFCFSQEMIIWSDLVYRCNDNVPEAIYRELPPRLQREVQIDHRS</sequence>
<name>A0A182IR04_ANOAO</name>
<dbReference type="InterPro" id="IPR009030">
    <property type="entry name" value="Growth_fac_rcpt_cys_sf"/>
</dbReference>
<keyword evidence="4" id="KW-0677">Repeat</keyword>
<dbReference type="PROSITE" id="PS50026">
    <property type="entry name" value="EGF_3"/>
    <property type="match status" value="3"/>
</dbReference>
<dbReference type="InterPro" id="IPR013320">
    <property type="entry name" value="ConA-like_dom_sf"/>
</dbReference>
<dbReference type="FunFam" id="2.10.25.10:FF:000027">
    <property type="entry name" value="Thrombospondin 3"/>
    <property type="match status" value="1"/>
</dbReference>
<dbReference type="PROSITE" id="PS01187">
    <property type="entry name" value="EGF_CA"/>
    <property type="match status" value="2"/>
</dbReference>
<dbReference type="InterPro" id="IPR000152">
    <property type="entry name" value="EGF-type_Asp/Asn_hydroxyl_site"/>
</dbReference>
<dbReference type="SMART" id="SM00179">
    <property type="entry name" value="EGF_CA"/>
    <property type="match status" value="3"/>
</dbReference>
<feature type="repeat" description="TSP type-3" evidence="10">
    <location>
        <begin position="779"/>
        <end position="814"/>
    </location>
</feature>
<feature type="repeat" description="TSP type-3" evidence="10">
    <location>
        <begin position="620"/>
        <end position="655"/>
    </location>
</feature>
<dbReference type="AlphaFoldDB" id="A0A182IR04"/>
<reference evidence="13" key="1">
    <citation type="submission" date="2022-08" db="UniProtKB">
        <authorList>
            <consortium name="EnsemblMetazoa"/>
        </authorList>
    </citation>
    <scope>IDENTIFICATION</scope>
    <source>
        <strain evidence="13">EBRO</strain>
    </source>
</reference>
<dbReference type="FunFam" id="2.60.120.200:FF:000002">
    <property type="entry name" value="Thrombospondin 3"/>
    <property type="match status" value="1"/>
</dbReference>
<dbReference type="FunFam" id="2.10.25.10:FF:000038">
    <property type="entry name" value="Fibrillin 2"/>
    <property type="match status" value="1"/>
</dbReference>
<evidence type="ECO:0000256" key="4">
    <source>
        <dbReference type="ARBA" id="ARBA00022737"/>
    </source>
</evidence>
<dbReference type="PROSITE" id="PS51234">
    <property type="entry name" value="TSP3"/>
    <property type="match status" value="5"/>
</dbReference>
<keyword evidence="5 10" id="KW-0106">Calcium</keyword>
<dbReference type="VEuPathDB" id="VectorBase:AATE003814"/>
<dbReference type="PANTHER" id="PTHR10199">
    <property type="entry name" value="THROMBOSPONDIN"/>
    <property type="match status" value="1"/>
</dbReference>
<dbReference type="InterPro" id="IPR001881">
    <property type="entry name" value="EGF-like_Ca-bd_dom"/>
</dbReference>
<dbReference type="Gene3D" id="4.10.1080.10">
    <property type="entry name" value="TSP type-3 repeat"/>
    <property type="match status" value="3"/>
</dbReference>
<evidence type="ECO:0000256" key="6">
    <source>
        <dbReference type="ARBA" id="ARBA00022889"/>
    </source>
</evidence>
<feature type="signal peptide" evidence="12">
    <location>
        <begin position="1"/>
        <end position="26"/>
    </location>
</feature>
<dbReference type="STRING" id="41427.A0A182IR04"/>
<feature type="repeat" description="TSP type-3" evidence="10">
    <location>
        <begin position="815"/>
        <end position="850"/>
    </location>
</feature>
<feature type="compositionally biased region" description="Basic and acidic residues" evidence="11">
    <location>
        <begin position="755"/>
        <end position="770"/>
    </location>
</feature>
<evidence type="ECO:0000256" key="2">
    <source>
        <dbReference type="ARBA" id="ARBA00022536"/>
    </source>
</evidence>
<dbReference type="InterPro" id="IPR008859">
    <property type="entry name" value="Thrombospondin_C"/>
</dbReference>
<keyword evidence="8" id="KW-0325">Glycoprotein</keyword>
<organism evidence="13">
    <name type="scientific">Anopheles atroparvus</name>
    <name type="common">European mosquito</name>
    <dbReference type="NCBI Taxonomy" id="41427"/>
    <lineage>
        <taxon>Eukaryota</taxon>
        <taxon>Metazoa</taxon>
        <taxon>Ecdysozoa</taxon>
        <taxon>Arthropoda</taxon>
        <taxon>Hexapoda</taxon>
        <taxon>Insecta</taxon>
        <taxon>Pterygota</taxon>
        <taxon>Neoptera</taxon>
        <taxon>Endopterygota</taxon>
        <taxon>Diptera</taxon>
        <taxon>Nematocera</taxon>
        <taxon>Culicoidea</taxon>
        <taxon>Culicidae</taxon>
        <taxon>Anophelinae</taxon>
        <taxon>Anopheles</taxon>
    </lineage>
</organism>
<evidence type="ECO:0000256" key="11">
    <source>
        <dbReference type="SAM" id="MobiDB-lite"/>
    </source>
</evidence>
<evidence type="ECO:0000313" key="13">
    <source>
        <dbReference type="EnsemblMetazoa" id="AATE003814-PA.1"/>
    </source>
</evidence>
<dbReference type="Gene3D" id="2.10.25.10">
    <property type="entry name" value="Laminin"/>
    <property type="match status" value="5"/>
</dbReference>
<comment type="caution">
    <text evidence="9">Lacks conserved residue(s) required for the propagation of feature annotation.</text>
</comment>
<dbReference type="Pfam" id="PF11598">
    <property type="entry name" value="COMP"/>
    <property type="match status" value="1"/>
</dbReference>
<keyword evidence="3 12" id="KW-0732">Signal</keyword>
<dbReference type="InterPro" id="IPR049883">
    <property type="entry name" value="NOTCH1_EGF-like"/>
</dbReference>
<dbReference type="SUPFAM" id="SSF49899">
    <property type="entry name" value="Concanavalin A-like lectins/glucanases"/>
    <property type="match status" value="1"/>
</dbReference>
<dbReference type="Pfam" id="PF05735">
    <property type="entry name" value="TSP_C"/>
    <property type="match status" value="1"/>
</dbReference>
<accession>A0A182IR04</accession>
<dbReference type="SUPFAM" id="SSF103647">
    <property type="entry name" value="TSP type-3 repeat"/>
    <property type="match status" value="3"/>
</dbReference>
<dbReference type="InterPro" id="IPR017897">
    <property type="entry name" value="Thrombospondin_3_rpt"/>
</dbReference>
<dbReference type="FunFam" id="2.10.25.10:FF:000488">
    <property type="entry name" value="von Willebrand factor D and EGF domains"/>
    <property type="match status" value="2"/>
</dbReference>
<evidence type="ECO:0000256" key="3">
    <source>
        <dbReference type="ARBA" id="ARBA00022729"/>
    </source>
</evidence>
<dbReference type="GO" id="GO:0005509">
    <property type="term" value="F:calcium ion binding"/>
    <property type="evidence" value="ECO:0007669"/>
    <property type="project" value="UniProtKB-UniRule"/>
</dbReference>
<proteinExistence type="inferred from homology"/>